<dbReference type="InterPro" id="IPR004692">
    <property type="entry name" value="SecG"/>
</dbReference>
<dbReference type="OrthoDB" id="2628848at2759"/>
<keyword evidence="5" id="KW-0813">Transport</keyword>
<dbReference type="RefSeq" id="XP_041157595.1">
    <property type="nucleotide sequence ID" value="XM_041300409.1"/>
</dbReference>
<evidence type="ECO:0000313" key="14">
    <source>
        <dbReference type="EMBL" id="KAG1790641.1"/>
    </source>
</evidence>
<name>A0A9P7DFD9_9AGAM</name>
<keyword evidence="8 12" id="KW-1133">Transmembrane helix</keyword>
<dbReference type="Pfam" id="PF20151">
    <property type="entry name" value="DUF6533"/>
    <property type="match status" value="1"/>
</dbReference>
<dbReference type="GO" id="GO:0015450">
    <property type="term" value="F:protein-transporting ATPase activity"/>
    <property type="evidence" value="ECO:0007669"/>
    <property type="project" value="InterPro"/>
</dbReference>
<feature type="transmembrane region" description="Helical" evidence="12">
    <location>
        <begin position="20"/>
        <end position="39"/>
    </location>
</feature>
<evidence type="ECO:0000256" key="11">
    <source>
        <dbReference type="ARBA" id="ARBA00025638"/>
    </source>
</evidence>
<evidence type="ECO:0000313" key="15">
    <source>
        <dbReference type="Proteomes" id="UP000719766"/>
    </source>
</evidence>
<organism evidence="14 15">
    <name type="scientific">Suillus plorans</name>
    <dbReference type="NCBI Taxonomy" id="116603"/>
    <lineage>
        <taxon>Eukaryota</taxon>
        <taxon>Fungi</taxon>
        <taxon>Dikarya</taxon>
        <taxon>Basidiomycota</taxon>
        <taxon>Agaricomycotina</taxon>
        <taxon>Agaricomycetes</taxon>
        <taxon>Agaricomycetidae</taxon>
        <taxon>Boletales</taxon>
        <taxon>Suillineae</taxon>
        <taxon>Suillaceae</taxon>
        <taxon>Suillus</taxon>
    </lineage>
</organism>
<dbReference type="AlphaFoldDB" id="A0A9P7DFD9"/>
<evidence type="ECO:0000256" key="10">
    <source>
        <dbReference type="ARBA" id="ARBA00023136"/>
    </source>
</evidence>
<reference evidence="14" key="1">
    <citation type="journal article" date="2020" name="New Phytol.">
        <title>Comparative genomics reveals dynamic genome evolution in host specialist ectomycorrhizal fungi.</title>
        <authorList>
            <person name="Lofgren L.A."/>
            <person name="Nguyen N.H."/>
            <person name="Vilgalys R."/>
            <person name="Ruytinx J."/>
            <person name="Liao H.L."/>
            <person name="Branco S."/>
            <person name="Kuo A."/>
            <person name="LaButti K."/>
            <person name="Lipzen A."/>
            <person name="Andreopoulos W."/>
            <person name="Pangilinan J."/>
            <person name="Riley R."/>
            <person name="Hundley H."/>
            <person name="Na H."/>
            <person name="Barry K."/>
            <person name="Grigoriev I.V."/>
            <person name="Stajich J.E."/>
            <person name="Kennedy P.G."/>
        </authorList>
    </citation>
    <scope>NUCLEOTIDE SEQUENCE</scope>
    <source>
        <strain evidence="14">S12</strain>
    </source>
</reference>
<accession>A0A9P7DFD9</accession>
<dbReference type="InterPro" id="IPR045340">
    <property type="entry name" value="DUF6533"/>
</dbReference>
<evidence type="ECO:0000256" key="9">
    <source>
        <dbReference type="ARBA" id="ARBA00023010"/>
    </source>
</evidence>
<keyword evidence="7" id="KW-0653">Protein transport</keyword>
<sequence>MPLVSSNPSWWPLINAEIIGSYFVVAACVMAIYDWGLAFGQEVELVWRQRWSMMTVLYLVARYGGIGFVVINILLDVPTIPTTDGGCRIMFDAINWTSDVVDLILGAIMITRLHAMYQRSRKMLIFLVVIFLAIRIALVVVIVLQIKQVSGEESALSGTYQCIFNYSGDSQFLGSMTWILGTAWEVLALCLAVWIAVKHFRELRRDSTRSIIVDCFTVLMQTHASYFASFLAIACFHIGSFSPTISADIESLGAQTYFGLAQIFDMAQLTVLGPRLILSVREYNAKLVADSDIATAMSSIAFQERVHVETSNTV</sequence>
<evidence type="ECO:0000256" key="6">
    <source>
        <dbReference type="ARBA" id="ARBA00022692"/>
    </source>
</evidence>
<dbReference type="GeneID" id="64594173"/>
<proteinExistence type="inferred from homology"/>
<keyword evidence="9" id="KW-0811">Translocation</keyword>
<dbReference type="GO" id="GO:0016020">
    <property type="term" value="C:membrane"/>
    <property type="evidence" value="ECO:0007669"/>
    <property type="project" value="UniProtKB-SubCell"/>
</dbReference>
<evidence type="ECO:0000259" key="13">
    <source>
        <dbReference type="Pfam" id="PF20151"/>
    </source>
</evidence>
<dbReference type="Proteomes" id="UP000719766">
    <property type="component" value="Unassembled WGS sequence"/>
</dbReference>
<comment type="similarity">
    <text evidence="2">Belongs to the SecG family.</text>
</comment>
<comment type="function">
    <text evidence="11">Involved in protein export. Participates in an early event of protein translocation across the chloroplast thylakoid membrane.</text>
</comment>
<gene>
    <name evidence="14" type="ORF">HD556DRAFT_1310427</name>
</gene>
<feature type="transmembrane region" description="Helical" evidence="12">
    <location>
        <begin position="93"/>
        <end position="111"/>
    </location>
</feature>
<evidence type="ECO:0000256" key="7">
    <source>
        <dbReference type="ARBA" id="ARBA00022927"/>
    </source>
</evidence>
<feature type="domain" description="DUF6533" evidence="13">
    <location>
        <begin position="22"/>
        <end position="66"/>
    </location>
</feature>
<feature type="transmembrane region" description="Helical" evidence="12">
    <location>
        <begin position="176"/>
        <end position="197"/>
    </location>
</feature>
<keyword evidence="15" id="KW-1185">Reference proteome</keyword>
<evidence type="ECO:0000256" key="4">
    <source>
        <dbReference type="ARBA" id="ARBA00015435"/>
    </source>
</evidence>
<evidence type="ECO:0000256" key="2">
    <source>
        <dbReference type="ARBA" id="ARBA00008445"/>
    </source>
</evidence>
<dbReference type="EMBL" id="JABBWE010000048">
    <property type="protein sequence ID" value="KAG1790641.1"/>
    <property type="molecule type" value="Genomic_DNA"/>
</dbReference>
<evidence type="ECO:0000256" key="5">
    <source>
        <dbReference type="ARBA" id="ARBA00022448"/>
    </source>
</evidence>
<dbReference type="PRINTS" id="PR01651">
    <property type="entry name" value="SECGEXPORT"/>
</dbReference>
<evidence type="ECO:0000256" key="8">
    <source>
        <dbReference type="ARBA" id="ARBA00022989"/>
    </source>
</evidence>
<evidence type="ECO:0000256" key="3">
    <source>
        <dbReference type="ARBA" id="ARBA00013657"/>
    </source>
</evidence>
<dbReference type="GO" id="GO:0009306">
    <property type="term" value="P:protein secretion"/>
    <property type="evidence" value="ECO:0007669"/>
    <property type="project" value="InterPro"/>
</dbReference>
<feature type="transmembrane region" description="Helical" evidence="12">
    <location>
        <begin position="51"/>
        <end position="73"/>
    </location>
</feature>
<keyword evidence="10 12" id="KW-0472">Membrane</keyword>
<dbReference type="Pfam" id="PF03840">
    <property type="entry name" value="SecG"/>
    <property type="match status" value="1"/>
</dbReference>
<keyword evidence="6 12" id="KW-0812">Transmembrane</keyword>
<feature type="transmembrane region" description="Helical" evidence="12">
    <location>
        <begin position="123"/>
        <end position="146"/>
    </location>
</feature>
<evidence type="ECO:0000256" key="1">
    <source>
        <dbReference type="ARBA" id="ARBA00004141"/>
    </source>
</evidence>
<comment type="caution">
    <text evidence="14">The sequence shown here is derived from an EMBL/GenBank/DDBJ whole genome shotgun (WGS) entry which is preliminary data.</text>
</comment>
<comment type="subcellular location">
    <subcellularLocation>
        <location evidence="1">Membrane</location>
        <topology evidence="1">Multi-pass membrane protein</topology>
    </subcellularLocation>
</comment>
<evidence type="ECO:0000256" key="12">
    <source>
        <dbReference type="SAM" id="Phobius"/>
    </source>
</evidence>
<protein>
    <recommendedName>
        <fullName evidence="4">Probable protein-export membrane protein SecG</fullName>
    </recommendedName>
    <alternativeName>
        <fullName evidence="3">Probable protein-export membrane protein secG</fullName>
    </alternativeName>
</protein>